<dbReference type="AlphaFoldDB" id="A0AAV1YLX3"/>
<reference evidence="2 3" key="1">
    <citation type="submission" date="2024-03" db="EMBL/GenBank/DDBJ databases">
        <authorList>
            <person name="Martinez-Hernandez J."/>
        </authorList>
    </citation>
    <scope>NUCLEOTIDE SEQUENCE [LARGE SCALE GENOMIC DNA]</scope>
</reference>
<name>A0AAV1YLX3_LUPLU</name>
<evidence type="ECO:0000313" key="2">
    <source>
        <dbReference type="EMBL" id="CAL0335046.1"/>
    </source>
</evidence>
<dbReference type="Pfam" id="PF10354">
    <property type="entry name" value="BMT5-like"/>
    <property type="match status" value="1"/>
</dbReference>
<dbReference type="GO" id="GO:0070475">
    <property type="term" value="P:rRNA base methylation"/>
    <property type="evidence" value="ECO:0007669"/>
    <property type="project" value="InterPro"/>
</dbReference>
<dbReference type="PANTHER" id="PTHR11538:SF26">
    <property type="entry name" value="FERREDOXIN-FOLD ANTICODON-BINDING DOMAIN-CONTAINING PROTEIN 1"/>
    <property type="match status" value="1"/>
</dbReference>
<keyword evidence="3" id="KW-1185">Reference proteome</keyword>
<accession>A0AAV1YLX3</accession>
<dbReference type="PANTHER" id="PTHR11538">
    <property type="entry name" value="PHENYLALANYL-TRNA SYNTHETASE"/>
    <property type="match status" value="1"/>
</dbReference>
<comment type="caution">
    <text evidence="2">The sequence shown here is derived from an EMBL/GenBank/DDBJ whole genome shotgun (WGS) entry which is preliminary data.</text>
</comment>
<dbReference type="Proteomes" id="UP001497480">
    <property type="component" value="Unassembled WGS sequence"/>
</dbReference>
<dbReference type="GO" id="GO:0070042">
    <property type="term" value="F:rRNA (uridine-N3-)-methyltransferase activity"/>
    <property type="evidence" value="ECO:0007669"/>
    <property type="project" value="InterPro"/>
</dbReference>
<evidence type="ECO:0000259" key="1">
    <source>
        <dbReference type="Pfam" id="PF10354"/>
    </source>
</evidence>
<dbReference type="GO" id="GO:0005737">
    <property type="term" value="C:cytoplasm"/>
    <property type="evidence" value="ECO:0007669"/>
    <property type="project" value="TreeGrafter"/>
</dbReference>
<evidence type="ECO:0000313" key="3">
    <source>
        <dbReference type="Proteomes" id="UP001497480"/>
    </source>
</evidence>
<dbReference type="FunFam" id="3.40.50.150:FF:000440">
    <property type="entry name" value="Os09g0479300 protein"/>
    <property type="match status" value="1"/>
</dbReference>
<sequence length="568" mass="64620">MMKKKKVSKKKQVEKVPKWVTHYCSDHKILLVGEGDFSFSLSLAQSFGSPSNIVASSFDSYDDVTKKYKHAKSNLDDLRKLGACLLHGVDATKMKFHSYLEALRFDRIIFNFPHAGFHGKEGNSTMIEMHKNLVLGFFQNASCLLRFNGEVHVNHKTNAPFSHWNLEELAIQSFLTLIECAEFRKENYRGYNNKRGDGNRCDEPFPLGQCSTFKFIYNPRALGKRTRINDMTYRLQRNIPFQEIREAAENLPTSVDFSYYPQTNHFSRLYEAMPSTFGLTNGYTPTSGSYLNNAALVHERIAPFAHWMSLDSQRSLQPLQPSHSFGGDSNYWQEARGRTVENAGYSFERVRPEVPRITLSGTRNEGYGALGGRSNYLQESPGRMVENFHYSFDMVRSGFERHIPEAPTRTSSGARTEGYGALGGSSNYLQEAPGRMSVIADYSFDRVRPDFERYISEVHRKTSGGARYEGYHALGGSSNYLQEAPDRTAENAGYSFDRVRSNFERHIPDIPGRTSGGARNEGHYSLGGCSNYLQELLVRAPENAGYFFDRVSPNFERYDVEVPRTSYW</sequence>
<dbReference type="EMBL" id="CAXHTB010000026">
    <property type="protein sequence ID" value="CAL0335046.1"/>
    <property type="molecule type" value="Genomic_DNA"/>
</dbReference>
<protein>
    <recommendedName>
        <fullName evidence="1">25S rRNA (uridine-N(3))-methyltransferase BMT5-like domain-containing protein</fullName>
    </recommendedName>
</protein>
<feature type="domain" description="25S rRNA (uridine-N(3))-methyltransferase BMT5-like" evidence="1">
    <location>
        <begin position="30"/>
        <end position="195"/>
    </location>
</feature>
<proteinExistence type="predicted"/>
<organism evidence="2 3">
    <name type="scientific">Lupinus luteus</name>
    <name type="common">European yellow lupine</name>
    <dbReference type="NCBI Taxonomy" id="3873"/>
    <lineage>
        <taxon>Eukaryota</taxon>
        <taxon>Viridiplantae</taxon>
        <taxon>Streptophyta</taxon>
        <taxon>Embryophyta</taxon>
        <taxon>Tracheophyta</taxon>
        <taxon>Spermatophyta</taxon>
        <taxon>Magnoliopsida</taxon>
        <taxon>eudicotyledons</taxon>
        <taxon>Gunneridae</taxon>
        <taxon>Pentapetalae</taxon>
        <taxon>rosids</taxon>
        <taxon>fabids</taxon>
        <taxon>Fabales</taxon>
        <taxon>Fabaceae</taxon>
        <taxon>Papilionoideae</taxon>
        <taxon>50 kb inversion clade</taxon>
        <taxon>genistoids sensu lato</taxon>
        <taxon>core genistoids</taxon>
        <taxon>Genisteae</taxon>
        <taxon>Lupinus</taxon>
    </lineage>
</organism>
<dbReference type="InterPro" id="IPR019446">
    <property type="entry name" value="BMT5-like"/>
</dbReference>
<gene>
    <name evidence="2" type="ORF">LLUT_LOCUS36106</name>
</gene>